<protein>
    <submittedName>
        <fullName evidence="2">Aminoglycoside phosphotransferase family protein</fullName>
    </submittedName>
</protein>
<dbReference type="InterPro" id="IPR002575">
    <property type="entry name" value="Aminoglycoside_PTrfase"/>
</dbReference>
<evidence type="ECO:0000259" key="1">
    <source>
        <dbReference type="Pfam" id="PF01636"/>
    </source>
</evidence>
<gene>
    <name evidence="2" type="ORF">L1F29_27785</name>
</gene>
<evidence type="ECO:0000313" key="3">
    <source>
        <dbReference type="Proteomes" id="UP001057877"/>
    </source>
</evidence>
<proteinExistence type="predicted"/>
<dbReference type="SUPFAM" id="SSF56112">
    <property type="entry name" value="Protein kinase-like (PK-like)"/>
    <property type="match status" value="1"/>
</dbReference>
<dbReference type="EMBL" id="CP091430">
    <property type="protein sequence ID" value="UVI29194.1"/>
    <property type="molecule type" value="Genomic_DNA"/>
</dbReference>
<reference evidence="2" key="1">
    <citation type="submission" date="2022-01" db="EMBL/GenBank/DDBJ databases">
        <title>Paenibacillus spongiae sp. nov., isolated from marine sponge.</title>
        <authorList>
            <person name="Li Z."/>
            <person name="Zhang M."/>
        </authorList>
    </citation>
    <scope>NUCLEOTIDE SEQUENCE</scope>
    <source>
        <strain evidence="2">PHS-Z3</strain>
    </source>
</reference>
<dbReference type="Pfam" id="PF01636">
    <property type="entry name" value="APH"/>
    <property type="match status" value="1"/>
</dbReference>
<sequence>MMKEGWERTEPAASLDLRKMNEIIQPAFPGKRIIAAERLGTGFSNANYKFQLEGSSRSYVLRIFSGGAEVADKEHAIAELVRHSVPVADFIDKDTSCRTYEKCWAVLEWKEGVLLRDVVRTGNAEELASAAASVGSVLARIHRFTFPESGFFGKNLGIVHPYRMDGEHFITFMEQSLFHNQSGKWLGEALTDQLWSFCLKYRSLLAENSGKPVLVHSDFNGLNLLMQHGPAGYEVSAVLDWEFAFSWRRHVDIANMLRYEEEGSIFEQHFIEAYQEHGVQLEDDWKLLSKLEDLVALCDMLNNSTLDTPNRIRDLQRLIEGTVRRYG</sequence>
<feature type="domain" description="Aminoglycoside phosphotransferase" evidence="1">
    <location>
        <begin position="37"/>
        <end position="275"/>
    </location>
</feature>
<keyword evidence="3" id="KW-1185">Reference proteome</keyword>
<dbReference type="RefSeq" id="WP_258385283.1">
    <property type="nucleotide sequence ID" value="NZ_CP091430.1"/>
</dbReference>
<dbReference type="InterPro" id="IPR051678">
    <property type="entry name" value="AGP_Transferase"/>
</dbReference>
<dbReference type="InterPro" id="IPR011009">
    <property type="entry name" value="Kinase-like_dom_sf"/>
</dbReference>
<dbReference type="Gene3D" id="3.90.1200.10">
    <property type="match status" value="1"/>
</dbReference>
<dbReference type="PANTHER" id="PTHR21310">
    <property type="entry name" value="AMINOGLYCOSIDE PHOSPHOTRANSFERASE-RELATED-RELATED"/>
    <property type="match status" value="1"/>
</dbReference>
<organism evidence="2 3">
    <name type="scientific">Paenibacillus spongiae</name>
    <dbReference type="NCBI Taxonomy" id="2909671"/>
    <lineage>
        <taxon>Bacteria</taxon>
        <taxon>Bacillati</taxon>
        <taxon>Bacillota</taxon>
        <taxon>Bacilli</taxon>
        <taxon>Bacillales</taxon>
        <taxon>Paenibacillaceae</taxon>
        <taxon>Paenibacillus</taxon>
    </lineage>
</organism>
<name>A0ABY5S660_9BACL</name>
<evidence type="ECO:0000313" key="2">
    <source>
        <dbReference type="EMBL" id="UVI29194.1"/>
    </source>
</evidence>
<dbReference type="Proteomes" id="UP001057877">
    <property type="component" value="Chromosome"/>
</dbReference>
<accession>A0ABY5S660</accession>